<protein>
    <recommendedName>
        <fullName evidence="3">Pentapeptide repeat-containing protein</fullName>
    </recommendedName>
</protein>
<dbReference type="SUPFAM" id="SSF141571">
    <property type="entry name" value="Pentapeptide repeat-like"/>
    <property type="match status" value="1"/>
</dbReference>
<proteinExistence type="predicted"/>
<evidence type="ECO:0008006" key="3">
    <source>
        <dbReference type="Google" id="ProtNLM"/>
    </source>
</evidence>
<evidence type="ECO:0000313" key="2">
    <source>
        <dbReference type="Proteomes" id="UP000231203"/>
    </source>
</evidence>
<gene>
    <name evidence="1" type="ORF">CSA25_06010</name>
</gene>
<sequence>MRRKVTLIYNVCTKQTDRVVKIDWGEDKTAFGEWVKRLQGQRKGRLSNFLILECLAFWDLKGLELSFSDFFDSDLFGANLEGANLTKADLRGAKLDGVHLPKEK</sequence>
<reference evidence="1 2" key="1">
    <citation type="submission" date="2017-10" db="EMBL/GenBank/DDBJ databases">
        <title>Novel microbial diversity and functional potential in the marine mammal oral microbiome.</title>
        <authorList>
            <person name="Dudek N.K."/>
            <person name="Sun C.L."/>
            <person name="Burstein D."/>
            <person name="Kantor R.S."/>
            <person name="Aliaga Goltsman D.S."/>
            <person name="Bik E.M."/>
            <person name="Thomas B.C."/>
            <person name="Banfield J.F."/>
            <person name="Relman D.A."/>
        </authorList>
    </citation>
    <scope>NUCLEOTIDE SEQUENCE [LARGE SCALE GENOMIC DNA]</scope>
    <source>
        <strain evidence="1">DOLJORAL78_47_202</strain>
    </source>
</reference>
<dbReference type="AlphaFoldDB" id="A0A2G6MQP0"/>
<organism evidence="1 2">
    <name type="scientific">Desulfobacter postgatei</name>
    <dbReference type="NCBI Taxonomy" id="2293"/>
    <lineage>
        <taxon>Bacteria</taxon>
        <taxon>Pseudomonadati</taxon>
        <taxon>Thermodesulfobacteriota</taxon>
        <taxon>Desulfobacteria</taxon>
        <taxon>Desulfobacterales</taxon>
        <taxon>Desulfobacteraceae</taxon>
        <taxon>Desulfobacter</taxon>
    </lineage>
</organism>
<dbReference type="Gene3D" id="2.160.20.80">
    <property type="entry name" value="E3 ubiquitin-protein ligase SopA"/>
    <property type="match status" value="1"/>
</dbReference>
<evidence type="ECO:0000313" key="1">
    <source>
        <dbReference type="EMBL" id="PIE62252.1"/>
    </source>
</evidence>
<accession>A0A2G6MQP0</accession>
<dbReference type="Proteomes" id="UP000231203">
    <property type="component" value="Unassembled WGS sequence"/>
</dbReference>
<dbReference type="EMBL" id="PDTI01000053">
    <property type="protein sequence ID" value="PIE62252.1"/>
    <property type="molecule type" value="Genomic_DNA"/>
</dbReference>
<dbReference type="InterPro" id="IPR001646">
    <property type="entry name" value="5peptide_repeat"/>
</dbReference>
<dbReference type="Pfam" id="PF00805">
    <property type="entry name" value="Pentapeptide"/>
    <property type="match status" value="1"/>
</dbReference>
<name>A0A2G6MQP0_9BACT</name>
<comment type="caution">
    <text evidence="1">The sequence shown here is derived from an EMBL/GenBank/DDBJ whole genome shotgun (WGS) entry which is preliminary data.</text>
</comment>